<keyword evidence="3" id="KW-1185">Reference proteome</keyword>
<evidence type="ECO:0000313" key="2">
    <source>
        <dbReference type="EMBL" id="KAK4376747.1"/>
    </source>
</evidence>
<dbReference type="EMBL" id="JAVYJV010000002">
    <property type="protein sequence ID" value="KAK4376747.1"/>
    <property type="molecule type" value="Genomic_DNA"/>
</dbReference>
<keyword evidence="1" id="KW-0732">Signal</keyword>
<sequence length="109" mass="11805">MEKATHILFSLIFLFILLGSPSCMVLGQVQKCKKAQDCDPASCKHGILLCMEENCICDEPPMYLTSDGTNLKCKQDSDCDRDDDCKCGPKCLANCLSGICFCAGPPGCN</sequence>
<organism evidence="2 3">
    <name type="scientific">Anisodus tanguticus</name>
    <dbReference type="NCBI Taxonomy" id="243964"/>
    <lineage>
        <taxon>Eukaryota</taxon>
        <taxon>Viridiplantae</taxon>
        <taxon>Streptophyta</taxon>
        <taxon>Embryophyta</taxon>
        <taxon>Tracheophyta</taxon>
        <taxon>Spermatophyta</taxon>
        <taxon>Magnoliopsida</taxon>
        <taxon>eudicotyledons</taxon>
        <taxon>Gunneridae</taxon>
        <taxon>Pentapetalae</taxon>
        <taxon>asterids</taxon>
        <taxon>lamiids</taxon>
        <taxon>Solanales</taxon>
        <taxon>Solanaceae</taxon>
        <taxon>Solanoideae</taxon>
        <taxon>Hyoscyameae</taxon>
        <taxon>Anisodus</taxon>
    </lineage>
</organism>
<evidence type="ECO:0008006" key="4">
    <source>
        <dbReference type="Google" id="ProtNLM"/>
    </source>
</evidence>
<proteinExistence type="predicted"/>
<evidence type="ECO:0000256" key="1">
    <source>
        <dbReference type="SAM" id="SignalP"/>
    </source>
</evidence>
<feature type="chain" id="PRO_5042156337" description="Defensin-like protein 263" evidence="1">
    <location>
        <begin position="28"/>
        <end position="109"/>
    </location>
</feature>
<accession>A0AAE1VPM2</accession>
<reference evidence="2" key="1">
    <citation type="submission" date="2023-12" db="EMBL/GenBank/DDBJ databases">
        <title>Genome assembly of Anisodus tanguticus.</title>
        <authorList>
            <person name="Wang Y.-J."/>
        </authorList>
    </citation>
    <scope>NUCLEOTIDE SEQUENCE</scope>
    <source>
        <strain evidence="2">KB-2021</strain>
        <tissue evidence="2">Leaf</tissue>
    </source>
</reference>
<evidence type="ECO:0000313" key="3">
    <source>
        <dbReference type="Proteomes" id="UP001291623"/>
    </source>
</evidence>
<dbReference type="Proteomes" id="UP001291623">
    <property type="component" value="Unassembled WGS sequence"/>
</dbReference>
<protein>
    <recommendedName>
        <fullName evidence="4">Defensin-like protein 263</fullName>
    </recommendedName>
</protein>
<name>A0AAE1VPM2_9SOLA</name>
<dbReference type="AlphaFoldDB" id="A0AAE1VPM2"/>
<comment type="caution">
    <text evidence="2">The sequence shown here is derived from an EMBL/GenBank/DDBJ whole genome shotgun (WGS) entry which is preliminary data.</text>
</comment>
<gene>
    <name evidence="2" type="ORF">RND71_003043</name>
</gene>
<feature type="signal peptide" evidence="1">
    <location>
        <begin position="1"/>
        <end position="27"/>
    </location>
</feature>